<accession>A0A365UER4</accession>
<dbReference type="Proteomes" id="UP000253370">
    <property type="component" value="Unassembled WGS sequence"/>
</dbReference>
<evidence type="ECO:0000256" key="1">
    <source>
        <dbReference type="SAM" id="SignalP"/>
    </source>
</evidence>
<keyword evidence="3" id="KW-1185">Reference proteome</keyword>
<dbReference type="EMBL" id="QNTQ01000002">
    <property type="protein sequence ID" value="RBI87204.1"/>
    <property type="molecule type" value="Genomic_DNA"/>
</dbReference>
<reference evidence="2 3" key="1">
    <citation type="submission" date="2018-07" db="EMBL/GenBank/DDBJ databases">
        <title>Rhodosalinus sp. strain E84T genomic sequence and assembly.</title>
        <authorList>
            <person name="Liu Z.-W."/>
            <person name="Lu D.-C."/>
        </authorList>
    </citation>
    <scope>NUCLEOTIDE SEQUENCE [LARGE SCALE GENOMIC DNA]</scope>
    <source>
        <strain evidence="2 3">E84</strain>
    </source>
</reference>
<proteinExistence type="predicted"/>
<evidence type="ECO:0000313" key="3">
    <source>
        <dbReference type="Proteomes" id="UP000253370"/>
    </source>
</evidence>
<feature type="chain" id="PRO_5016627675" evidence="1">
    <location>
        <begin position="21"/>
        <end position="103"/>
    </location>
</feature>
<keyword evidence="1" id="KW-0732">Signal</keyword>
<gene>
    <name evidence="2" type="ORF">DRV85_03520</name>
</gene>
<organism evidence="2 3">
    <name type="scientific">Rhodosalinus halophilus</name>
    <dbReference type="NCBI Taxonomy" id="2259333"/>
    <lineage>
        <taxon>Bacteria</taxon>
        <taxon>Pseudomonadati</taxon>
        <taxon>Pseudomonadota</taxon>
        <taxon>Alphaproteobacteria</taxon>
        <taxon>Rhodobacterales</taxon>
        <taxon>Paracoccaceae</taxon>
        <taxon>Rhodosalinus</taxon>
    </lineage>
</organism>
<dbReference type="RefSeq" id="WP_113288052.1">
    <property type="nucleotide sequence ID" value="NZ_QNTQ01000002.1"/>
</dbReference>
<feature type="signal peptide" evidence="1">
    <location>
        <begin position="1"/>
        <end position="20"/>
    </location>
</feature>
<evidence type="ECO:0000313" key="2">
    <source>
        <dbReference type="EMBL" id="RBI87204.1"/>
    </source>
</evidence>
<protein>
    <submittedName>
        <fullName evidence="2">Uncharacterized protein</fullName>
    </submittedName>
</protein>
<sequence length="103" mass="9850">MRISTIAMVFTLAGAGALSAQQDDAMARAEATGVCGPAGVAEARYLPDGRIAVQCNTGAAAADQTAGGPPATGFAPLLGPAFGVIGLAALAGLDGGSSTSDTQ</sequence>
<comment type="caution">
    <text evidence="2">The sequence shown here is derived from an EMBL/GenBank/DDBJ whole genome shotgun (WGS) entry which is preliminary data.</text>
</comment>
<dbReference type="AlphaFoldDB" id="A0A365UER4"/>
<name>A0A365UER4_9RHOB</name>